<name>A0A0G4E557_PSEFS</name>
<evidence type="ECO:0000313" key="1">
    <source>
        <dbReference type="EMBL" id="CEK42360.1"/>
    </source>
</evidence>
<keyword evidence="1" id="KW-0614">Plasmid</keyword>
<geneLocation type="plasmid" evidence="1">
    <name>pQBR57</name>
</geneLocation>
<protein>
    <submittedName>
        <fullName evidence="1">Uncharacterized protein</fullName>
    </submittedName>
</protein>
<reference evidence="1" key="1">
    <citation type="submission" date="2014-12" db="EMBL/GenBank/DDBJ databases">
        <authorList>
            <person name="Hall J."/>
        </authorList>
    </citation>
    <scope>NUCLEOTIDE SEQUENCE [LARGE SCALE GENOMIC DNA]</scope>
    <source>
        <strain evidence="1">SBW25</strain>
        <plasmid evidence="1">pQBR57</plasmid>
    </source>
</reference>
<dbReference type="AlphaFoldDB" id="A0A0G4E557"/>
<proteinExistence type="predicted"/>
<gene>
    <name evidence="1" type="ORF">PQBR57_0407</name>
</gene>
<reference evidence="1" key="2">
    <citation type="submission" date="2015-06" db="EMBL/GenBank/DDBJ databases">
        <title>Environmentally co-occuring mercury resistance plasmids are genetically and phenotypically diverse and confer variable context-dependent fitness effects.</title>
        <authorList>
            <person name="Hall J.P.J."/>
            <person name="Harrison E."/>
            <person name="Lilley A.K."/>
            <person name="Paterson S."/>
            <person name="Spiers A.J."/>
            <person name="Brockhurst M.A."/>
        </authorList>
    </citation>
    <scope>NUCLEOTIDE SEQUENCE [LARGE SCALE GENOMIC DNA]</scope>
    <source>
        <strain evidence="1">SBW25</strain>
        <plasmid evidence="1">pQBR57</plasmid>
    </source>
</reference>
<sequence length="56" mass="6241">MEKHCTIVGKGDQSFNISVGTAVGMVVERWRVISDTRTIKLARPNGDVVTVFRMPH</sequence>
<organism evidence="1">
    <name type="scientific">Pseudomonas fluorescens (strain SBW25)</name>
    <dbReference type="NCBI Taxonomy" id="216595"/>
    <lineage>
        <taxon>Bacteria</taxon>
        <taxon>Pseudomonadati</taxon>
        <taxon>Pseudomonadota</taxon>
        <taxon>Gammaproteobacteria</taxon>
        <taxon>Pseudomonadales</taxon>
        <taxon>Pseudomonadaceae</taxon>
        <taxon>Pseudomonas</taxon>
    </lineage>
</organism>
<accession>A0A0G4E557</accession>
<dbReference type="EMBL" id="LN713926">
    <property type="protein sequence ID" value="CEK42360.1"/>
    <property type="molecule type" value="Genomic_DNA"/>
</dbReference>